<dbReference type="PANTHER" id="PTHR17490">
    <property type="entry name" value="SUA5"/>
    <property type="match status" value="1"/>
</dbReference>
<evidence type="ECO:0000313" key="11">
    <source>
        <dbReference type="EMBL" id="GLR72812.1"/>
    </source>
</evidence>
<comment type="catalytic activity">
    <reaction evidence="8 9">
        <text>L-threonine + hydrogencarbonate + ATP = L-threonylcarbamoyladenylate + diphosphate + H2O</text>
        <dbReference type="Rhea" id="RHEA:36407"/>
        <dbReference type="ChEBI" id="CHEBI:15377"/>
        <dbReference type="ChEBI" id="CHEBI:17544"/>
        <dbReference type="ChEBI" id="CHEBI:30616"/>
        <dbReference type="ChEBI" id="CHEBI:33019"/>
        <dbReference type="ChEBI" id="CHEBI:57926"/>
        <dbReference type="ChEBI" id="CHEBI:73682"/>
        <dbReference type="EC" id="2.7.7.87"/>
    </reaction>
</comment>
<keyword evidence="12" id="KW-1185">Reference proteome</keyword>
<comment type="function">
    <text evidence="9">Required for the formation of a threonylcarbamoyl group on adenosine at position 37 (t(6)A37) in tRNAs that read codons beginning with adenine. Catalyzes the conversion of L-threonine, HCO(3)(-)/CO(2) and ATP to give threonylcarbamoyl-AMP (TC-AMP) as the acyladenylate intermediate, with the release of diphosphate.</text>
</comment>
<comment type="caution">
    <text evidence="11">The sequence shown here is derived from an EMBL/GenBank/DDBJ whole genome shotgun (WGS) entry which is preliminary data.</text>
</comment>
<dbReference type="PROSITE" id="PS51163">
    <property type="entry name" value="YRDC"/>
    <property type="match status" value="1"/>
</dbReference>
<reference evidence="11" key="1">
    <citation type="journal article" date="2014" name="Int. J. Syst. Evol. Microbiol.">
        <title>Complete genome sequence of Corynebacterium casei LMG S-19264T (=DSM 44701T), isolated from a smear-ripened cheese.</title>
        <authorList>
            <consortium name="US DOE Joint Genome Institute (JGI-PGF)"/>
            <person name="Walter F."/>
            <person name="Albersmeier A."/>
            <person name="Kalinowski J."/>
            <person name="Ruckert C."/>
        </authorList>
    </citation>
    <scope>NUCLEOTIDE SEQUENCE</scope>
    <source>
        <strain evidence="11">NBRC 110023</strain>
    </source>
</reference>
<dbReference type="Pfam" id="PF01300">
    <property type="entry name" value="Sua5_yciO_yrdC"/>
    <property type="match status" value="1"/>
</dbReference>
<evidence type="ECO:0000256" key="9">
    <source>
        <dbReference type="HAMAP-Rule" id="MF_01852"/>
    </source>
</evidence>
<evidence type="ECO:0000256" key="5">
    <source>
        <dbReference type="ARBA" id="ARBA00022695"/>
    </source>
</evidence>
<evidence type="ECO:0000256" key="3">
    <source>
        <dbReference type="ARBA" id="ARBA00022679"/>
    </source>
</evidence>
<comment type="subcellular location">
    <subcellularLocation>
        <location evidence="1 9">Cytoplasm</location>
    </subcellularLocation>
</comment>
<keyword evidence="4 9" id="KW-0819">tRNA processing</keyword>
<sequence length="183" mass="19903">MPFDPIVFRQQFADGNVFAYPTEAVYGLGCDPKNEKAMDHILSLKQRPAEKGVILIAANIEQIAPFVDLSALSDDAKKQMQAHWPGPYTYLVPKTKHTPSWVSGESDLVAVRVTQHALVCKMCLSVDSPLISTSANHAGKPPAKSIEEVQQYFGQAAVIIDGNLGSQSKPSTIINALTLETLR</sequence>
<keyword evidence="6 9" id="KW-0547">Nucleotide-binding</keyword>
<dbReference type="EMBL" id="BSOT01000016">
    <property type="protein sequence ID" value="GLR72812.1"/>
    <property type="molecule type" value="Genomic_DNA"/>
</dbReference>
<dbReference type="GO" id="GO:0000049">
    <property type="term" value="F:tRNA binding"/>
    <property type="evidence" value="ECO:0007669"/>
    <property type="project" value="TreeGrafter"/>
</dbReference>
<dbReference type="GO" id="GO:0061710">
    <property type="term" value="F:L-threonylcarbamoyladenylate synthase"/>
    <property type="evidence" value="ECO:0007669"/>
    <property type="project" value="UniProtKB-EC"/>
</dbReference>
<keyword evidence="5 9" id="KW-0548">Nucleotidyltransferase</keyword>
<dbReference type="RefSeq" id="WP_284219229.1">
    <property type="nucleotide sequence ID" value="NZ_BSOT01000016.1"/>
</dbReference>
<dbReference type="GO" id="GO:0006450">
    <property type="term" value="P:regulation of translational fidelity"/>
    <property type="evidence" value="ECO:0007669"/>
    <property type="project" value="TreeGrafter"/>
</dbReference>
<dbReference type="NCBIfam" id="TIGR00057">
    <property type="entry name" value="L-threonylcarbamoyladenylate synthase"/>
    <property type="match status" value="1"/>
</dbReference>
<dbReference type="FunFam" id="3.90.870.10:FF:000004">
    <property type="entry name" value="Threonylcarbamoyl-AMP synthase"/>
    <property type="match status" value="1"/>
</dbReference>
<evidence type="ECO:0000259" key="10">
    <source>
        <dbReference type="PROSITE" id="PS51163"/>
    </source>
</evidence>
<dbReference type="Proteomes" id="UP001156601">
    <property type="component" value="Unassembled WGS sequence"/>
</dbReference>
<dbReference type="InterPro" id="IPR050156">
    <property type="entry name" value="TC-AMP_synthase_SUA5"/>
</dbReference>
<protein>
    <recommendedName>
        <fullName evidence="9">Threonylcarbamoyl-AMP synthase</fullName>
        <shortName evidence="9">TC-AMP synthase</shortName>
        <ecNumber evidence="9">2.7.7.87</ecNumber>
    </recommendedName>
    <alternativeName>
        <fullName evidence="9">L-threonylcarbamoyladenylate synthase</fullName>
    </alternativeName>
    <alternativeName>
        <fullName evidence="9">t(6)A37 threonylcarbamoyladenosine biosynthesis protein TsaC</fullName>
    </alternativeName>
    <alternativeName>
        <fullName evidence="9">tRNA threonylcarbamoyladenosine biosynthesis protein TsaC</fullName>
    </alternativeName>
</protein>
<feature type="domain" description="YrdC-like" evidence="10">
    <location>
        <begin position="2"/>
        <end position="183"/>
    </location>
</feature>
<accession>A0AA37WJZ0</accession>
<dbReference type="AlphaFoldDB" id="A0AA37WJZ0"/>
<dbReference type="EC" id="2.7.7.87" evidence="9"/>
<keyword evidence="2 9" id="KW-0963">Cytoplasm</keyword>
<dbReference type="InterPro" id="IPR023535">
    <property type="entry name" value="TC-AMP_synthase"/>
</dbReference>
<evidence type="ECO:0000256" key="8">
    <source>
        <dbReference type="ARBA" id="ARBA00048366"/>
    </source>
</evidence>
<keyword evidence="3 9" id="KW-0808">Transferase</keyword>
<dbReference type="InterPro" id="IPR017945">
    <property type="entry name" value="DHBP_synth_RibB-like_a/b_dom"/>
</dbReference>
<dbReference type="Gene3D" id="3.90.870.10">
    <property type="entry name" value="DHBP synthase"/>
    <property type="match status" value="1"/>
</dbReference>
<dbReference type="GO" id="GO:0003725">
    <property type="term" value="F:double-stranded RNA binding"/>
    <property type="evidence" value="ECO:0007669"/>
    <property type="project" value="InterPro"/>
</dbReference>
<evidence type="ECO:0000313" key="12">
    <source>
        <dbReference type="Proteomes" id="UP001156601"/>
    </source>
</evidence>
<dbReference type="SUPFAM" id="SSF55821">
    <property type="entry name" value="YrdC/RibB"/>
    <property type="match status" value="1"/>
</dbReference>
<evidence type="ECO:0000256" key="2">
    <source>
        <dbReference type="ARBA" id="ARBA00022490"/>
    </source>
</evidence>
<keyword evidence="7 9" id="KW-0067">ATP-binding</keyword>
<dbReference type="GO" id="GO:0005524">
    <property type="term" value="F:ATP binding"/>
    <property type="evidence" value="ECO:0007669"/>
    <property type="project" value="UniProtKB-UniRule"/>
</dbReference>
<gene>
    <name evidence="9 11" type="primary">tsaC</name>
    <name evidence="11" type="ORF">GCM10007852_37200</name>
</gene>
<dbReference type="HAMAP" id="MF_01852">
    <property type="entry name" value="TsaC"/>
    <property type="match status" value="1"/>
</dbReference>
<dbReference type="PANTHER" id="PTHR17490:SF18">
    <property type="entry name" value="THREONYLCARBAMOYL-AMP SYNTHASE"/>
    <property type="match status" value="1"/>
</dbReference>
<proteinExistence type="inferred from homology"/>
<comment type="similarity">
    <text evidence="9">Belongs to the SUA5 family. TsaC subfamily.</text>
</comment>
<name>A0AA37WJZ0_9ALTE</name>
<evidence type="ECO:0000256" key="1">
    <source>
        <dbReference type="ARBA" id="ARBA00004496"/>
    </source>
</evidence>
<evidence type="ECO:0000256" key="6">
    <source>
        <dbReference type="ARBA" id="ARBA00022741"/>
    </source>
</evidence>
<reference evidence="11" key="2">
    <citation type="submission" date="2023-01" db="EMBL/GenBank/DDBJ databases">
        <title>Draft genome sequence of Agaribacter marinus strain NBRC 110023.</title>
        <authorList>
            <person name="Sun Q."/>
            <person name="Mori K."/>
        </authorList>
    </citation>
    <scope>NUCLEOTIDE SEQUENCE</scope>
    <source>
        <strain evidence="11">NBRC 110023</strain>
    </source>
</reference>
<dbReference type="InterPro" id="IPR006070">
    <property type="entry name" value="Sua5-like_dom"/>
</dbReference>
<dbReference type="GO" id="GO:0002949">
    <property type="term" value="P:tRNA threonylcarbamoyladenosine modification"/>
    <property type="evidence" value="ECO:0007669"/>
    <property type="project" value="UniProtKB-UniRule"/>
</dbReference>
<organism evidence="11 12">
    <name type="scientific">Agaribacter marinus</name>
    <dbReference type="NCBI Taxonomy" id="1431249"/>
    <lineage>
        <taxon>Bacteria</taxon>
        <taxon>Pseudomonadati</taxon>
        <taxon>Pseudomonadota</taxon>
        <taxon>Gammaproteobacteria</taxon>
        <taxon>Alteromonadales</taxon>
        <taxon>Alteromonadaceae</taxon>
        <taxon>Agaribacter</taxon>
    </lineage>
</organism>
<evidence type="ECO:0000256" key="7">
    <source>
        <dbReference type="ARBA" id="ARBA00022840"/>
    </source>
</evidence>
<dbReference type="GO" id="GO:0005737">
    <property type="term" value="C:cytoplasm"/>
    <property type="evidence" value="ECO:0007669"/>
    <property type="project" value="UniProtKB-SubCell"/>
</dbReference>
<evidence type="ECO:0000256" key="4">
    <source>
        <dbReference type="ARBA" id="ARBA00022694"/>
    </source>
</evidence>